<feature type="compositionally biased region" description="Acidic residues" evidence="1">
    <location>
        <begin position="133"/>
        <end position="173"/>
    </location>
</feature>
<accession>A0A8H6JY77</accession>
<sequence>MLGLLPDLTPRDSHSIWYTSSRDPAAQAALLDAYEQRHSQDNGYQNGASSRRAGQLLIERSALARLRADEQQMDRRRLNVQNFGSTWLKPPGLPKTLHQMREERKEQEEHAEAMRREQMVAELAEAEAAGQDGGEDLGADLDAEEGEVRDLDDDIPDAEESFGFDGGDDDSDEGGLSGMTSSDDGDASDGDASDDERSVRAGGQQLQPADDEGRRDDLVAARMRMTDDAYRQAMARGDAGGEDLYGAEEELEAEGRGHMLDEEDIMPPHDGVIDDEDDDLGMGMDMDADLDDDIPEAGELSGVYEHTDSEADLSSSSQAPSSDEEDEGDISFAPRAAPLRAPLSPTRGRGGHGPRSSMDLSGLLSAESSMMDSSMMQSSPNVRAQRR</sequence>
<feature type="compositionally biased region" description="Basic and acidic residues" evidence="1">
    <location>
        <begin position="211"/>
        <end position="230"/>
    </location>
</feature>
<reference evidence="2 3" key="1">
    <citation type="journal article" date="2020" name="Phytopathology">
        <title>Genome Sequence Resources of Colletotrichum truncatum, C. plurivorum, C. musicola, and C. sojae: Four Species Pathogenic to Soybean (Glycine max).</title>
        <authorList>
            <person name="Rogerio F."/>
            <person name="Boufleur T.R."/>
            <person name="Ciampi-Guillardi M."/>
            <person name="Sukno S.A."/>
            <person name="Thon M.R."/>
            <person name="Massola Junior N.S."/>
            <person name="Baroncelli R."/>
        </authorList>
    </citation>
    <scope>NUCLEOTIDE SEQUENCE [LARGE SCALE GENOMIC DNA]</scope>
    <source>
        <strain evidence="2 3">LFN0009</strain>
    </source>
</reference>
<protein>
    <recommendedName>
        <fullName evidence="4">Replicase polyprotein 1a</fullName>
    </recommendedName>
</protein>
<dbReference type="InterPro" id="IPR008402">
    <property type="entry name" value="APC_su15/mnd2"/>
</dbReference>
<dbReference type="GO" id="GO:0005680">
    <property type="term" value="C:anaphase-promoting complex"/>
    <property type="evidence" value="ECO:0007669"/>
    <property type="project" value="InterPro"/>
</dbReference>
<proteinExistence type="predicted"/>
<feature type="region of interest" description="Disordered" evidence="1">
    <location>
        <begin position="85"/>
        <end position="387"/>
    </location>
</feature>
<feature type="compositionally biased region" description="Acidic residues" evidence="1">
    <location>
        <begin position="273"/>
        <end position="296"/>
    </location>
</feature>
<comment type="caution">
    <text evidence="2">The sequence shown here is derived from an EMBL/GenBank/DDBJ whole genome shotgun (WGS) entry which is preliminary data.</text>
</comment>
<dbReference type="GO" id="GO:0031145">
    <property type="term" value="P:anaphase-promoting complex-dependent catabolic process"/>
    <property type="evidence" value="ECO:0007669"/>
    <property type="project" value="InterPro"/>
</dbReference>
<name>A0A8H6JY77_9PEZI</name>
<dbReference type="AlphaFoldDB" id="A0A8H6JY77"/>
<evidence type="ECO:0000256" key="1">
    <source>
        <dbReference type="SAM" id="MobiDB-lite"/>
    </source>
</evidence>
<dbReference type="Proteomes" id="UP000652219">
    <property type="component" value="Unassembled WGS sequence"/>
</dbReference>
<feature type="compositionally biased region" description="Basic and acidic residues" evidence="1">
    <location>
        <begin position="99"/>
        <end position="119"/>
    </location>
</feature>
<evidence type="ECO:0000313" key="3">
    <source>
        <dbReference type="Proteomes" id="UP000652219"/>
    </source>
</evidence>
<evidence type="ECO:0008006" key="4">
    <source>
        <dbReference type="Google" id="ProtNLM"/>
    </source>
</evidence>
<feature type="compositionally biased region" description="Acidic residues" evidence="1">
    <location>
        <begin position="183"/>
        <end position="194"/>
    </location>
</feature>
<dbReference type="Pfam" id="PF05841">
    <property type="entry name" value="Apc15p"/>
    <property type="match status" value="1"/>
</dbReference>
<feature type="compositionally biased region" description="Low complexity" evidence="1">
    <location>
        <begin position="365"/>
        <end position="379"/>
    </location>
</feature>
<dbReference type="EMBL" id="WIGN01000002">
    <property type="protein sequence ID" value="KAF6821302.1"/>
    <property type="molecule type" value="Genomic_DNA"/>
</dbReference>
<feature type="compositionally biased region" description="Low complexity" evidence="1">
    <location>
        <begin position="121"/>
        <end position="130"/>
    </location>
</feature>
<feature type="compositionally biased region" description="Low complexity" evidence="1">
    <location>
        <begin position="333"/>
        <end position="345"/>
    </location>
</feature>
<feature type="compositionally biased region" description="Low complexity" evidence="1">
    <location>
        <begin position="312"/>
        <end position="321"/>
    </location>
</feature>
<organism evidence="2 3">
    <name type="scientific">Colletotrichum sojae</name>
    <dbReference type="NCBI Taxonomy" id="2175907"/>
    <lineage>
        <taxon>Eukaryota</taxon>
        <taxon>Fungi</taxon>
        <taxon>Dikarya</taxon>
        <taxon>Ascomycota</taxon>
        <taxon>Pezizomycotina</taxon>
        <taxon>Sordariomycetes</taxon>
        <taxon>Hypocreomycetidae</taxon>
        <taxon>Glomerellales</taxon>
        <taxon>Glomerellaceae</taxon>
        <taxon>Colletotrichum</taxon>
        <taxon>Colletotrichum orchidearum species complex</taxon>
    </lineage>
</organism>
<evidence type="ECO:0000313" key="2">
    <source>
        <dbReference type="EMBL" id="KAF6821302.1"/>
    </source>
</evidence>
<gene>
    <name evidence="2" type="ORF">CSOJ01_00308</name>
</gene>
<keyword evidence="3" id="KW-1185">Reference proteome</keyword>